<evidence type="ECO:0000256" key="1">
    <source>
        <dbReference type="ARBA" id="ARBA00012513"/>
    </source>
</evidence>
<reference evidence="8" key="1">
    <citation type="journal article" date="2019" name="Int. J. Syst. Evol. Microbiol.">
        <title>The Global Catalogue of Microorganisms (GCM) 10K type strain sequencing project: providing services to taxonomists for standard genome sequencing and annotation.</title>
        <authorList>
            <consortium name="The Broad Institute Genomics Platform"/>
            <consortium name="The Broad Institute Genome Sequencing Center for Infectious Disease"/>
            <person name="Wu L."/>
            <person name="Ma J."/>
        </authorList>
    </citation>
    <scope>NUCLEOTIDE SEQUENCE [LARGE SCALE GENOMIC DNA]</scope>
    <source>
        <strain evidence="8">CGMCC 4.7382</strain>
    </source>
</reference>
<evidence type="ECO:0000256" key="4">
    <source>
        <dbReference type="ARBA" id="ARBA00022777"/>
    </source>
</evidence>
<dbReference type="PROSITE" id="PS50011">
    <property type="entry name" value="PROTEIN_KINASE_DOM"/>
    <property type="match status" value="1"/>
</dbReference>
<dbReference type="InterPro" id="IPR011009">
    <property type="entry name" value="Kinase-like_dom_sf"/>
</dbReference>
<evidence type="ECO:0000313" key="8">
    <source>
        <dbReference type="Proteomes" id="UP001596540"/>
    </source>
</evidence>
<sequence length="103" mass="11070">MLLAEDGQRVIDFGIARATSGTAAIRSIIGTPGFMSPEQIRGEPVTPKSDMFGYGAVLAGRWRRPASGGRVMVLGCPECCPRLGFVPASWPGSRAPFMCRTRR</sequence>
<dbReference type="SUPFAM" id="SSF56112">
    <property type="entry name" value="Protein kinase-like (PK-like)"/>
    <property type="match status" value="1"/>
</dbReference>
<evidence type="ECO:0000256" key="3">
    <source>
        <dbReference type="ARBA" id="ARBA00022741"/>
    </source>
</evidence>
<dbReference type="PANTHER" id="PTHR43671">
    <property type="entry name" value="SERINE/THREONINE-PROTEIN KINASE NEK"/>
    <property type="match status" value="1"/>
</dbReference>
<accession>A0ABW2KPH7</accession>
<keyword evidence="2" id="KW-0808">Transferase</keyword>
<proteinExistence type="predicted"/>
<protein>
    <recommendedName>
        <fullName evidence="1">non-specific serine/threonine protein kinase</fullName>
        <ecNumber evidence="1">2.7.11.1</ecNumber>
    </recommendedName>
</protein>
<evidence type="ECO:0000256" key="5">
    <source>
        <dbReference type="ARBA" id="ARBA00022840"/>
    </source>
</evidence>
<feature type="domain" description="Protein kinase" evidence="6">
    <location>
        <begin position="1"/>
        <end position="103"/>
    </location>
</feature>
<gene>
    <name evidence="7" type="ORF">ACFQRF_26665</name>
</gene>
<dbReference type="EC" id="2.7.11.1" evidence="1"/>
<organism evidence="7 8">
    <name type="scientific">Marinactinospora rubrisoli</name>
    <dbReference type="NCBI Taxonomy" id="2715399"/>
    <lineage>
        <taxon>Bacteria</taxon>
        <taxon>Bacillati</taxon>
        <taxon>Actinomycetota</taxon>
        <taxon>Actinomycetes</taxon>
        <taxon>Streptosporangiales</taxon>
        <taxon>Nocardiopsidaceae</taxon>
        <taxon>Marinactinospora</taxon>
    </lineage>
</organism>
<dbReference type="InterPro" id="IPR050660">
    <property type="entry name" value="NEK_Ser/Thr_kinase"/>
</dbReference>
<dbReference type="EMBL" id="JBHTBH010000019">
    <property type="protein sequence ID" value="MFC7331329.1"/>
    <property type="molecule type" value="Genomic_DNA"/>
</dbReference>
<keyword evidence="3" id="KW-0547">Nucleotide-binding</keyword>
<dbReference type="Pfam" id="PF00069">
    <property type="entry name" value="Pkinase"/>
    <property type="match status" value="1"/>
</dbReference>
<evidence type="ECO:0000256" key="2">
    <source>
        <dbReference type="ARBA" id="ARBA00022679"/>
    </source>
</evidence>
<dbReference type="PANTHER" id="PTHR43671:SF13">
    <property type="entry name" value="SERINE_THREONINE-PROTEIN KINASE NEK2"/>
    <property type="match status" value="1"/>
</dbReference>
<evidence type="ECO:0000313" key="7">
    <source>
        <dbReference type="EMBL" id="MFC7331329.1"/>
    </source>
</evidence>
<comment type="caution">
    <text evidence="7">The sequence shown here is derived from an EMBL/GenBank/DDBJ whole genome shotgun (WGS) entry which is preliminary data.</text>
</comment>
<keyword evidence="8" id="KW-1185">Reference proteome</keyword>
<evidence type="ECO:0000259" key="6">
    <source>
        <dbReference type="PROSITE" id="PS50011"/>
    </source>
</evidence>
<dbReference type="InterPro" id="IPR000719">
    <property type="entry name" value="Prot_kinase_dom"/>
</dbReference>
<dbReference type="RefSeq" id="WP_379874110.1">
    <property type="nucleotide sequence ID" value="NZ_JBHTBH010000019.1"/>
</dbReference>
<dbReference type="Gene3D" id="1.10.510.10">
    <property type="entry name" value="Transferase(Phosphotransferase) domain 1"/>
    <property type="match status" value="1"/>
</dbReference>
<keyword evidence="5" id="KW-0067">ATP-binding</keyword>
<name>A0ABW2KPH7_9ACTN</name>
<keyword evidence="4" id="KW-0418">Kinase</keyword>
<dbReference type="Proteomes" id="UP001596540">
    <property type="component" value="Unassembled WGS sequence"/>
</dbReference>